<keyword evidence="5" id="KW-1185">Reference proteome</keyword>
<evidence type="ECO:0000313" key="5">
    <source>
        <dbReference type="Proteomes" id="UP001158576"/>
    </source>
</evidence>
<dbReference type="Proteomes" id="UP001158576">
    <property type="component" value="Chromosome 1"/>
</dbReference>
<feature type="domain" description="Headcase N-terminal" evidence="2">
    <location>
        <begin position="54"/>
        <end position="130"/>
    </location>
</feature>
<feature type="domain" description="Headcase middle" evidence="3">
    <location>
        <begin position="247"/>
        <end position="434"/>
    </location>
</feature>
<dbReference type="InterPro" id="IPR026066">
    <property type="entry name" value="Headcase"/>
</dbReference>
<accession>A0ABN7SPZ5</accession>
<dbReference type="PANTHER" id="PTHR13425">
    <property type="entry name" value="HEADCASE PROTEIN"/>
    <property type="match status" value="1"/>
</dbReference>
<evidence type="ECO:0000259" key="3">
    <source>
        <dbReference type="Pfam" id="PF16002"/>
    </source>
</evidence>
<evidence type="ECO:0000256" key="1">
    <source>
        <dbReference type="SAM" id="MobiDB-lite"/>
    </source>
</evidence>
<sequence length="448" mass="50946">MTMFFEKNEFNPNRDPFAENFEEVLDQVKGDFHYSLAKESHCALGECGQPLKPYENATEVQCTNPDCDQPTVMHNQCFQKFEETLLEGLSQQARYKTASPRKIKNHLWTENAYTLVYKLCTCECSKGIVRPAFMKPKNEHHHRLRTETGDSNGSSGYGSAPGTSPSSGSHPSPPEQTRPVNETKPKGGTMGEFIDSEIPVILKNAKVKRKGKRSIVSIGTVVTDVQTDKHVSDLTQKDLKLRPMRHTNFRHRLDFKGIEEYLPPHKFNSNHIKVDCEGYAMEDMKTYVLSNLSMCGADEIFCSVCRIRMPVYDQFPLVNGLMFLSPDINSTEHPVFVKIDGQNKYIHGVCVQCLEGNDVECGYCRVTWSGGEFQIGTLYKFDIFAAKPCCEARVCCKNCRKPLGDYRVPRAYSYYSKRERCHSCYAVDYHCINPMNTYRLRPNQPGPA</sequence>
<dbReference type="Pfam" id="PF15353">
    <property type="entry name" value="HECA_N"/>
    <property type="match status" value="1"/>
</dbReference>
<reference evidence="4 5" key="1">
    <citation type="submission" date="2021-04" db="EMBL/GenBank/DDBJ databases">
        <authorList>
            <person name="Bliznina A."/>
        </authorList>
    </citation>
    <scope>NUCLEOTIDE SEQUENCE [LARGE SCALE GENOMIC DNA]</scope>
</reference>
<dbReference type="PANTHER" id="PTHR13425:SF3">
    <property type="entry name" value="HEADCASE PROTEIN HOMOLOG"/>
    <property type="match status" value="1"/>
</dbReference>
<proteinExistence type="predicted"/>
<feature type="region of interest" description="Disordered" evidence="1">
    <location>
        <begin position="136"/>
        <end position="192"/>
    </location>
</feature>
<name>A0ABN7SPZ5_OIKDI</name>
<dbReference type="InterPro" id="IPR054537">
    <property type="entry name" value="HECA_N"/>
</dbReference>
<feature type="compositionally biased region" description="Low complexity" evidence="1">
    <location>
        <begin position="153"/>
        <end position="170"/>
    </location>
</feature>
<evidence type="ECO:0000313" key="4">
    <source>
        <dbReference type="EMBL" id="CAG5105209.1"/>
    </source>
</evidence>
<protein>
    <submittedName>
        <fullName evidence="4">Oidioi.mRNA.OKI2018_I69.chr1.g1924.t1.cds</fullName>
    </submittedName>
</protein>
<organism evidence="4 5">
    <name type="scientific">Oikopleura dioica</name>
    <name type="common">Tunicate</name>
    <dbReference type="NCBI Taxonomy" id="34765"/>
    <lineage>
        <taxon>Eukaryota</taxon>
        <taxon>Metazoa</taxon>
        <taxon>Chordata</taxon>
        <taxon>Tunicata</taxon>
        <taxon>Appendicularia</taxon>
        <taxon>Copelata</taxon>
        <taxon>Oikopleuridae</taxon>
        <taxon>Oikopleura</taxon>
    </lineage>
</organism>
<dbReference type="InterPro" id="IPR031947">
    <property type="entry name" value="Headcase_mid"/>
</dbReference>
<gene>
    <name evidence="4" type="ORF">OKIOD_LOCUS10689</name>
</gene>
<dbReference type="EMBL" id="OU015566">
    <property type="protein sequence ID" value="CAG5105209.1"/>
    <property type="molecule type" value="Genomic_DNA"/>
</dbReference>
<evidence type="ECO:0000259" key="2">
    <source>
        <dbReference type="Pfam" id="PF15353"/>
    </source>
</evidence>
<dbReference type="Pfam" id="PF16002">
    <property type="entry name" value="Headcase"/>
    <property type="match status" value="1"/>
</dbReference>